<dbReference type="Proteomes" id="UP001328107">
    <property type="component" value="Unassembled WGS sequence"/>
</dbReference>
<evidence type="ECO:0000313" key="2">
    <source>
        <dbReference type="EMBL" id="GMR51266.1"/>
    </source>
</evidence>
<comment type="caution">
    <text evidence="1">The sequence shown here is derived from an EMBL/GenBank/DDBJ whole genome shotgun (WGS) entry which is preliminary data.</text>
</comment>
<proteinExistence type="predicted"/>
<feature type="non-terminal residue" evidence="1">
    <location>
        <position position="1"/>
    </location>
</feature>
<reference evidence="3" key="1">
    <citation type="submission" date="2022-10" db="EMBL/GenBank/DDBJ databases">
        <title>Genome assembly of Pristionchus species.</title>
        <authorList>
            <person name="Yoshida K."/>
            <person name="Sommer R.J."/>
        </authorList>
    </citation>
    <scope>NUCLEOTIDE SEQUENCE [LARGE SCALE GENOMIC DNA]</scope>
    <source>
        <strain evidence="3">RS5460</strain>
    </source>
</reference>
<reference evidence="1" key="2">
    <citation type="submission" date="2023-06" db="EMBL/GenBank/DDBJ databases">
        <title>Genome assembly of Pristionchus species.</title>
        <authorList>
            <person name="Yoshida K."/>
            <person name="Sommer R.J."/>
        </authorList>
    </citation>
    <scope>NUCLEOTIDE SEQUENCE</scope>
    <source>
        <strain evidence="1">RS5460</strain>
    </source>
</reference>
<name>A0AAN5CWC7_9BILA</name>
<dbReference type="EMBL" id="BTRK01000005">
    <property type="protein sequence ID" value="GMR51266.1"/>
    <property type="molecule type" value="Genomic_DNA"/>
</dbReference>
<dbReference type="EMBL" id="BTRK01000005">
    <property type="protein sequence ID" value="GMR51262.1"/>
    <property type="molecule type" value="Genomic_DNA"/>
</dbReference>
<feature type="non-terminal residue" evidence="1">
    <location>
        <position position="121"/>
    </location>
</feature>
<keyword evidence="3" id="KW-1185">Reference proteome</keyword>
<organism evidence="1 3">
    <name type="scientific">Pristionchus mayeri</name>
    <dbReference type="NCBI Taxonomy" id="1317129"/>
    <lineage>
        <taxon>Eukaryota</taxon>
        <taxon>Metazoa</taxon>
        <taxon>Ecdysozoa</taxon>
        <taxon>Nematoda</taxon>
        <taxon>Chromadorea</taxon>
        <taxon>Rhabditida</taxon>
        <taxon>Rhabditina</taxon>
        <taxon>Diplogasteromorpha</taxon>
        <taxon>Diplogasteroidea</taxon>
        <taxon>Neodiplogasteridae</taxon>
        <taxon>Pristionchus</taxon>
    </lineage>
</organism>
<dbReference type="AlphaFoldDB" id="A0AAN5CWC7"/>
<dbReference type="Gene3D" id="3.40.190.10">
    <property type="entry name" value="Periplasmic binding protein-like II"/>
    <property type="match status" value="1"/>
</dbReference>
<accession>A0AAN5CWC7</accession>
<gene>
    <name evidence="1" type="ORF">PMAYCL1PPCAC_21457</name>
    <name evidence="2" type="ORF">PMAYCL1PPCAC_21461</name>
</gene>
<protein>
    <submittedName>
        <fullName evidence="1">Uncharacterized protein</fullName>
    </submittedName>
</protein>
<dbReference type="PANTHER" id="PTHR22714:SF7">
    <property type="entry name" value="SOLUTE-BINDING PROTEIN FAMILY 3_N-TERMINAL DOMAIN-CONTAINING PROTEIN"/>
    <property type="match status" value="1"/>
</dbReference>
<evidence type="ECO:0000313" key="1">
    <source>
        <dbReference type="EMBL" id="GMR51262.1"/>
    </source>
</evidence>
<sequence>VLYSGEIDANASCIGYPRFAPTPACPYPGWCLEILSVILRSGNIPYEFIVDKNLTWIDWGRLEVAIKKYSEAYSYCLHSQDDGKFSGILGRIESGEVDTACLFYQKSVLRLEHFDFSVSVT</sequence>
<dbReference type="InterPro" id="IPR040128">
    <property type="entry name" value="T25E4.2-like"/>
</dbReference>
<dbReference type="PANTHER" id="PTHR22714">
    <property type="entry name" value="PROTEIN CBG02446-RELATED"/>
    <property type="match status" value="1"/>
</dbReference>
<evidence type="ECO:0000313" key="3">
    <source>
        <dbReference type="Proteomes" id="UP001328107"/>
    </source>
</evidence>